<keyword evidence="1" id="KW-0812">Transmembrane</keyword>
<protein>
    <submittedName>
        <fullName evidence="2">Uncharacterized protein</fullName>
    </submittedName>
</protein>
<comment type="caution">
    <text evidence="2">The sequence shown here is derived from an EMBL/GenBank/DDBJ whole genome shotgun (WGS) entry which is preliminary data.</text>
</comment>
<evidence type="ECO:0000313" key="3">
    <source>
        <dbReference type="Proteomes" id="UP000823891"/>
    </source>
</evidence>
<sequence length="463" mass="51622">MKNKYLLLLKMQFFNFLGINRLRYSSNKREIRRSFIIGFSWLLVIVLLITYSAIISIGFVKAGAIDILPIVSTLICSIITLVLTFLKSTGVLFGLRDYDMIMSLPVKKSDIVLSRLTMIYFTNLLISVIVVLPTIVIFGVSAEAGIYGSIMLLFFMPFLPIIPMIISLALGVLITALSCRSKHKNIYSLALSTLAVLLIVIASTQVQNMGTDELLNIGFVISNVADKLYPPATLISKAVESQDWLLFSMFAGISILVSVIFTVVVSYFYQSLNTITSNYATTRYEDKPLKISSPFKAMYKREFYRYFSCTIYALNSTIGIILLFVASVLLLFISPEILEKQIGIIGLNQILREVLPFVIAVFITMTSTASASLSLEGKSRWIMCSIPVRAIDIFNAKIAVNLTVIFPFMLISTVLLGITMKVSLIQTVFLCIVPTVYALFISVFGMYMNVKFPNTIGQVSIMQ</sequence>
<reference evidence="2" key="1">
    <citation type="journal article" date="2021" name="PeerJ">
        <title>Extensive microbial diversity within the chicken gut microbiome revealed by metagenomics and culture.</title>
        <authorList>
            <person name="Gilroy R."/>
            <person name="Ravi A."/>
            <person name="Getino M."/>
            <person name="Pursley I."/>
            <person name="Horton D.L."/>
            <person name="Alikhan N.F."/>
            <person name="Baker D."/>
            <person name="Gharbi K."/>
            <person name="Hall N."/>
            <person name="Watson M."/>
            <person name="Adriaenssens E.M."/>
            <person name="Foster-Nyarko E."/>
            <person name="Jarju S."/>
            <person name="Secka A."/>
            <person name="Antonio M."/>
            <person name="Oren A."/>
            <person name="Chaudhuri R.R."/>
            <person name="La Ragione R."/>
            <person name="Hildebrand F."/>
            <person name="Pallen M.J."/>
        </authorList>
    </citation>
    <scope>NUCLEOTIDE SEQUENCE</scope>
    <source>
        <strain evidence="2">USAMLcec2-132</strain>
    </source>
</reference>
<feature type="transmembrane region" description="Helical" evidence="1">
    <location>
        <begin position="354"/>
        <end position="375"/>
    </location>
</feature>
<reference evidence="2" key="2">
    <citation type="submission" date="2021-04" db="EMBL/GenBank/DDBJ databases">
        <authorList>
            <person name="Gilroy R."/>
        </authorList>
    </citation>
    <scope>NUCLEOTIDE SEQUENCE</scope>
    <source>
        <strain evidence="2">USAMLcec2-132</strain>
    </source>
</reference>
<feature type="transmembrane region" description="Helical" evidence="1">
    <location>
        <begin position="306"/>
        <end position="334"/>
    </location>
</feature>
<feature type="transmembrane region" description="Helical" evidence="1">
    <location>
        <begin position="146"/>
        <end position="174"/>
    </location>
</feature>
<dbReference type="AlphaFoldDB" id="A0A9D2NGV3"/>
<dbReference type="EMBL" id="DWWS01000035">
    <property type="protein sequence ID" value="HJC23991.1"/>
    <property type="molecule type" value="Genomic_DNA"/>
</dbReference>
<evidence type="ECO:0000256" key="1">
    <source>
        <dbReference type="SAM" id="Phobius"/>
    </source>
</evidence>
<evidence type="ECO:0000313" key="2">
    <source>
        <dbReference type="EMBL" id="HJC23991.1"/>
    </source>
</evidence>
<feature type="transmembrane region" description="Helical" evidence="1">
    <location>
        <begin position="186"/>
        <end position="206"/>
    </location>
</feature>
<feature type="transmembrane region" description="Helical" evidence="1">
    <location>
        <begin position="116"/>
        <end position="140"/>
    </location>
</feature>
<feature type="transmembrane region" description="Helical" evidence="1">
    <location>
        <begin position="396"/>
        <end position="418"/>
    </location>
</feature>
<organism evidence="2 3">
    <name type="scientific">Candidatus Eisenbergiella merdavium</name>
    <dbReference type="NCBI Taxonomy" id="2838551"/>
    <lineage>
        <taxon>Bacteria</taxon>
        <taxon>Bacillati</taxon>
        <taxon>Bacillota</taxon>
        <taxon>Clostridia</taxon>
        <taxon>Lachnospirales</taxon>
        <taxon>Lachnospiraceae</taxon>
        <taxon>Eisenbergiella</taxon>
    </lineage>
</organism>
<feature type="transmembrane region" description="Helical" evidence="1">
    <location>
        <begin position="35"/>
        <end position="59"/>
    </location>
</feature>
<feature type="transmembrane region" description="Helical" evidence="1">
    <location>
        <begin position="71"/>
        <end position="95"/>
    </location>
</feature>
<name>A0A9D2NGV3_9FIRM</name>
<keyword evidence="1" id="KW-1133">Transmembrane helix</keyword>
<gene>
    <name evidence="2" type="ORF">H9761_09830</name>
</gene>
<feature type="transmembrane region" description="Helical" evidence="1">
    <location>
        <begin position="424"/>
        <end position="447"/>
    </location>
</feature>
<proteinExistence type="predicted"/>
<feature type="transmembrane region" description="Helical" evidence="1">
    <location>
        <begin position="244"/>
        <end position="269"/>
    </location>
</feature>
<accession>A0A9D2NGV3</accession>
<keyword evidence="1" id="KW-0472">Membrane</keyword>
<dbReference type="Proteomes" id="UP000823891">
    <property type="component" value="Unassembled WGS sequence"/>
</dbReference>